<evidence type="ECO:0000259" key="2">
    <source>
        <dbReference type="Pfam" id="PF12697"/>
    </source>
</evidence>
<name>A0A1R3R8A3_ASPC5</name>
<feature type="signal peptide" evidence="1">
    <location>
        <begin position="1"/>
        <end position="19"/>
    </location>
</feature>
<dbReference type="OMA" id="GNGHMVF"/>
<dbReference type="InterPro" id="IPR000073">
    <property type="entry name" value="AB_hydrolase_1"/>
</dbReference>
<evidence type="ECO:0000256" key="1">
    <source>
        <dbReference type="SAM" id="SignalP"/>
    </source>
</evidence>
<proteinExistence type="predicted"/>
<protein>
    <recommendedName>
        <fullName evidence="2">AB hydrolase-1 domain-containing protein</fullName>
    </recommendedName>
</protein>
<dbReference type="EMBL" id="KV907515">
    <property type="protein sequence ID" value="OOF90722.1"/>
    <property type="molecule type" value="Genomic_DNA"/>
</dbReference>
<dbReference type="AlphaFoldDB" id="A0A1R3R8A3"/>
<gene>
    <name evidence="3" type="ORF">ASPCADRAFT_211901</name>
</gene>
<dbReference type="Gene3D" id="3.40.50.1820">
    <property type="entry name" value="alpha/beta hydrolase"/>
    <property type="match status" value="1"/>
</dbReference>
<reference evidence="4" key="1">
    <citation type="journal article" date="2017" name="Genome Biol.">
        <title>Comparative genomics reveals high biological diversity and specific adaptations in the industrially and medically important fungal genus Aspergillus.</title>
        <authorList>
            <person name="de Vries R.P."/>
            <person name="Riley R."/>
            <person name="Wiebenga A."/>
            <person name="Aguilar-Osorio G."/>
            <person name="Amillis S."/>
            <person name="Uchima C.A."/>
            <person name="Anderluh G."/>
            <person name="Asadollahi M."/>
            <person name="Askin M."/>
            <person name="Barry K."/>
            <person name="Battaglia E."/>
            <person name="Bayram O."/>
            <person name="Benocci T."/>
            <person name="Braus-Stromeyer S.A."/>
            <person name="Caldana C."/>
            <person name="Canovas D."/>
            <person name="Cerqueira G.C."/>
            <person name="Chen F."/>
            <person name="Chen W."/>
            <person name="Choi C."/>
            <person name="Clum A."/>
            <person name="Dos Santos R.A."/>
            <person name="Damasio A.R."/>
            <person name="Diallinas G."/>
            <person name="Emri T."/>
            <person name="Fekete E."/>
            <person name="Flipphi M."/>
            <person name="Freyberg S."/>
            <person name="Gallo A."/>
            <person name="Gournas C."/>
            <person name="Habgood R."/>
            <person name="Hainaut M."/>
            <person name="Harispe M.L."/>
            <person name="Henrissat B."/>
            <person name="Hilden K.S."/>
            <person name="Hope R."/>
            <person name="Hossain A."/>
            <person name="Karabika E."/>
            <person name="Karaffa L."/>
            <person name="Karanyi Z."/>
            <person name="Krasevec N."/>
            <person name="Kuo A."/>
            <person name="Kusch H."/>
            <person name="LaButti K."/>
            <person name="Lagendijk E.L."/>
            <person name="Lapidus A."/>
            <person name="Levasseur A."/>
            <person name="Lindquist E."/>
            <person name="Lipzen A."/>
            <person name="Logrieco A.F."/>
            <person name="MacCabe A."/>
            <person name="Maekelae M.R."/>
            <person name="Malavazi I."/>
            <person name="Melin P."/>
            <person name="Meyer V."/>
            <person name="Mielnichuk N."/>
            <person name="Miskei M."/>
            <person name="Molnar A.P."/>
            <person name="Mule G."/>
            <person name="Ngan C.Y."/>
            <person name="Orejas M."/>
            <person name="Orosz E."/>
            <person name="Ouedraogo J.P."/>
            <person name="Overkamp K.M."/>
            <person name="Park H.-S."/>
            <person name="Perrone G."/>
            <person name="Piumi F."/>
            <person name="Punt P.J."/>
            <person name="Ram A.F."/>
            <person name="Ramon A."/>
            <person name="Rauscher S."/>
            <person name="Record E."/>
            <person name="Riano-Pachon D.M."/>
            <person name="Robert V."/>
            <person name="Roehrig J."/>
            <person name="Ruller R."/>
            <person name="Salamov A."/>
            <person name="Salih N.S."/>
            <person name="Samson R.A."/>
            <person name="Sandor E."/>
            <person name="Sanguinetti M."/>
            <person name="Schuetze T."/>
            <person name="Sepcic K."/>
            <person name="Shelest E."/>
            <person name="Sherlock G."/>
            <person name="Sophianopoulou V."/>
            <person name="Squina F.M."/>
            <person name="Sun H."/>
            <person name="Susca A."/>
            <person name="Todd R.B."/>
            <person name="Tsang A."/>
            <person name="Unkles S.E."/>
            <person name="van de Wiele N."/>
            <person name="van Rossen-Uffink D."/>
            <person name="Oliveira J.V."/>
            <person name="Vesth T.C."/>
            <person name="Visser J."/>
            <person name="Yu J.-H."/>
            <person name="Zhou M."/>
            <person name="Andersen M.R."/>
            <person name="Archer D.B."/>
            <person name="Baker S.E."/>
            <person name="Benoit I."/>
            <person name="Brakhage A.A."/>
            <person name="Braus G.H."/>
            <person name="Fischer R."/>
            <person name="Frisvad J.C."/>
            <person name="Goldman G.H."/>
            <person name="Houbraken J."/>
            <person name="Oakley B."/>
            <person name="Pocsi I."/>
            <person name="Scazzocchio C."/>
            <person name="Seiboth B."/>
            <person name="vanKuyk P.A."/>
            <person name="Wortman J."/>
            <person name="Dyer P.S."/>
            <person name="Grigoriev I.V."/>
        </authorList>
    </citation>
    <scope>NUCLEOTIDE SEQUENCE [LARGE SCALE GENOMIC DNA]</scope>
    <source>
        <strain evidence="4">ITEM 5010</strain>
    </source>
</reference>
<sequence>MILSKLGLYLLALVAPSRTDSHRRTYFYVGGNYTLDSKGEHIYTDQMYVEKLTPARVTQPHPIVFIHGMAQTATNWLNKPDGQPGWASYFLEQGYECYLLDQPLRGRSPWQPSNGPLETYSAEHLQKYFTAPAHYRLWPQASLHTQWPGSGLMHDPIFDAYYASTVPSLSDNIAQQYAMQQAGVALLDRIGEPVILIAHSQAGLMAWLMTDQRADLVHSIVAIEPAGPPFSSMFADGPTKPYGLTDIPLTYTPAVSDPSSDIVTTVIPAHSPDMSDCHIQAEDPPARQLVNISKVPVLLVTTESSYHAPYDWCTVKFLQQAGVQAQHLQLGEIGIHGNGHMVFLEKNSDEVAAAIQERFGASPAAPKSDL</sequence>
<evidence type="ECO:0000313" key="3">
    <source>
        <dbReference type="EMBL" id="OOF90722.1"/>
    </source>
</evidence>
<accession>A0A1R3R8A3</accession>
<organism evidence="3 4">
    <name type="scientific">Aspergillus carbonarius (strain ITEM 5010)</name>
    <dbReference type="NCBI Taxonomy" id="602072"/>
    <lineage>
        <taxon>Eukaryota</taxon>
        <taxon>Fungi</taxon>
        <taxon>Dikarya</taxon>
        <taxon>Ascomycota</taxon>
        <taxon>Pezizomycotina</taxon>
        <taxon>Eurotiomycetes</taxon>
        <taxon>Eurotiomycetidae</taxon>
        <taxon>Eurotiales</taxon>
        <taxon>Aspergillaceae</taxon>
        <taxon>Aspergillus</taxon>
        <taxon>Aspergillus subgen. Circumdati</taxon>
    </lineage>
</organism>
<dbReference type="STRING" id="602072.A0A1R3R8A3"/>
<keyword evidence="1" id="KW-0732">Signal</keyword>
<dbReference type="InterPro" id="IPR029058">
    <property type="entry name" value="AB_hydrolase_fold"/>
</dbReference>
<dbReference type="Proteomes" id="UP000188318">
    <property type="component" value="Unassembled WGS sequence"/>
</dbReference>
<dbReference type="InterPro" id="IPR050228">
    <property type="entry name" value="Carboxylesterase_BioH"/>
</dbReference>
<dbReference type="PANTHER" id="PTHR43194:SF4">
    <property type="entry name" value="AB HYDROLASE-1 DOMAIN-CONTAINING PROTEIN"/>
    <property type="match status" value="1"/>
</dbReference>
<keyword evidence="4" id="KW-1185">Reference proteome</keyword>
<evidence type="ECO:0000313" key="4">
    <source>
        <dbReference type="Proteomes" id="UP000188318"/>
    </source>
</evidence>
<dbReference type="PANTHER" id="PTHR43194">
    <property type="entry name" value="HYDROLASE ALPHA/BETA FOLD FAMILY"/>
    <property type="match status" value="1"/>
</dbReference>
<feature type="chain" id="PRO_5013181573" description="AB hydrolase-1 domain-containing protein" evidence="1">
    <location>
        <begin position="20"/>
        <end position="370"/>
    </location>
</feature>
<feature type="domain" description="AB hydrolase-1" evidence="2">
    <location>
        <begin position="63"/>
        <end position="354"/>
    </location>
</feature>
<dbReference type="Pfam" id="PF12697">
    <property type="entry name" value="Abhydrolase_6"/>
    <property type="match status" value="1"/>
</dbReference>
<dbReference type="SUPFAM" id="SSF53474">
    <property type="entry name" value="alpha/beta-Hydrolases"/>
    <property type="match status" value="1"/>
</dbReference>
<dbReference type="CDD" id="cd12809">
    <property type="entry name" value="Esterase_713_like-2"/>
    <property type="match status" value="1"/>
</dbReference>
<dbReference type="OrthoDB" id="9978720at2759"/>
<dbReference type="VEuPathDB" id="FungiDB:ASPCADRAFT_211901"/>